<proteinExistence type="predicted"/>
<feature type="compositionally biased region" description="Basic residues" evidence="1">
    <location>
        <begin position="40"/>
        <end position="50"/>
    </location>
</feature>
<protein>
    <submittedName>
        <fullName evidence="2">Uncharacterized protein</fullName>
    </submittedName>
</protein>
<feature type="compositionally biased region" description="Basic and acidic residues" evidence="1">
    <location>
        <begin position="51"/>
        <end position="69"/>
    </location>
</feature>
<name>A0A822YXZ1_NELNU</name>
<accession>A0A822YXZ1</accession>
<organism evidence="2 3">
    <name type="scientific">Nelumbo nucifera</name>
    <name type="common">Sacred lotus</name>
    <dbReference type="NCBI Taxonomy" id="4432"/>
    <lineage>
        <taxon>Eukaryota</taxon>
        <taxon>Viridiplantae</taxon>
        <taxon>Streptophyta</taxon>
        <taxon>Embryophyta</taxon>
        <taxon>Tracheophyta</taxon>
        <taxon>Spermatophyta</taxon>
        <taxon>Magnoliopsida</taxon>
        <taxon>Proteales</taxon>
        <taxon>Nelumbonaceae</taxon>
        <taxon>Nelumbo</taxon>
    </lineage>
</organism>
<comment type="caution">
    <text evidence="2">The sequence shown here is derived from an EMBL/GenBank/DDBJ whole genome shotgun (WGS) entry which is preliminary data.</text>
</comment>
<feature type="region of interest" description="Disordered" evidence="1">
    <location>
        <begin position="1"/>
        <end position="110"/>
    </location>
</feature>
<dbReference type="EMBL" id="DUZY01000004">
    <property type="protein sequence ID" value="DAD34118.1"/>
    <property type="molecule type" value="Genomic_DNA"/>
</dbReference>
<feature type="compositionally biased region" description="Basic and acidic residues" evidence="1">
    <location>
        <begin position="1"/>
        <end position="10"/>
    </location>
</feature>
<reference evidence="2 3" key="1">
    <citation type="journal article" date="2020" name="Mol. Biol. Evol.">
        <title>Distinct Expression and Methylation Patterns for Genes with Different Fates following a Single Whole-Genome Duplication in Flowering Plants.</title>
        <authorList>
            <person name="Shi T."/>
            <person name="Rahmani R.S."/>
            <person name="Gugger P.F."/>
            <person name="Wang M."/>
            <person name="Li H."/>
            <person name="Zhang Y."/>
            <person name="Li Z."/>
            <person name="Wang Q."/>
            <person name="Van de Peer Y."/>
            <person name="Marchal K."/>
            <person name="Chen J."/>
        </authorList>
    </citation>
    <scope>NUCLEOTIDE SEQUENCE [LARGE SCALE GENOMIC DNA]</scope>
    <source>
        <tissue evidence="2">Leaf</tissue>
    </source>
</reference>
<dbReference type="AlphaFoldDB" id="A0A822YXZ1"/>
<evidence type="ECO:0000313" key="3">
    <source>
        <dbReference type="Proteomes" id="UP000607653"/>
    </source>
</evidence>
<evidence type="ECO:0000313" key="2">
    <source>
        <dbReference type="EMBL" id="DAD34118.1"/>
    </source>
</evidence>
<gene>
    <name evidence="2" type="ORF">HUJ06_004758</name>
</gene>
<dbReference type="Proteomes" id="UP000607653">
    <property type="component" value="Unassembled WGS sequence"/>
</dbReference>
<evidence type="ECO:0000256" key="1">
    <source>
        <dbReference type="SAM" id="MobiDB-lite"/>
    </source>
</evidence>
<keyword evidence="3" id="KW-1185">Reference proteome</keyword>
<sequence length="110" mass="13001">MLVKYSRETATDGGSQSSDDGHRPIPKSSRVSCLYQNPCKKNKKRKQKKKEKNELENEKWNGGEREVRKREKGRRTEKREKRERGKKKHWRGVALLEESPQNQPIIEEGR</sequence>